<feature type="region of interest" description="Disordered" evidence="1">
    <location>
        <begin position="508"/>
        <end position="531"/>
    </location>
</feature>
<accession>A0A8J2WFT1</accession>
<name>A0A8J2WFT1_9STRA</name>
<evidence type="ECO:0000313" key="2">
    <source>
        <dbReference type="EMBL" id="CAH0366750.1"/>
    </source>
</evidence>
<dbReference type="AlphaFoldDB" id="A0A8J2WFT1"/>
<proteinExistence type="predicted"/>
<sequence>MDNLQSVECEGALQAALSPDGSLICLARVGANGAAVVKTSSAFVAEIEGTAAHSVAAASWSHDGLRVACGGAAPAPPPGTAPPAPRLGFVTCSTALTGARSFATQRPAPVLSLEFSPDDTKLALARTDGFVEVVDGTTGDILQRLRLRGFEELYDHRAPFAGCTPDRPIPPRPPTTPTPCVGVVWTPQSSKLVVARASEATICDLNMAPCAPFGNPEASLQERQMEDEAADDAQTVTRSLKLSCGSSARSVATTTTVGATNQHFVAVCGGSRVVLAQLNELAIEVNGDIVLDRALTDGSKPWVSACAVAFCSGIRLVVGGELAEAQGAVAIFDCSNGNPLSTHRARAPVLSLSVSADGKTMAVGEKKTAPPPQPTVADAPAPAPKDPKMFQFGSQENLQAPAAPVPVEDEGPNLLKLVLDQHAQKLKKILEDEFSSIAAAAAIAPAPAPDAMDTSSDQPSQPAAQQALDRAKTKIAETCERHQEMVLQLFHAERMVLEWRAHGFMQAGAEGEEDAAAPAAAPPPAPAPAQQ</sequence>
<feature type="compositionally biased region" description="Pro residues" evidence="1">
    <location>
        <begin position="520"/>
        <end position="531"/>
    </location>
</feature>
<dbReference type="Proteomes" id="UP000789595">
    <property type="component" value="Unassembled WGS sequence"/>
</dbReference>
<gene>
    <name evidence="2" type="ORF">PECAL_1P32590</name>
</gene>
<evidence type="ECO:0000256" key="1">
    <source>
        <dbReference type="SAM" id="MobiDB-lite"/>
    </source>
</evidence>
<protein>
    <submittedName>
        <fullName evidence="2">Uncharacterized protein</fullName>
    </submittedName>
</protein>
<keyword evidence="3" id="KW-1185">Reference proteome</keyword>
<comment type="caution">
    <text evidence="2">The sequence shown here is derived from an EMBL/GenBank/DDBJ whole genome shotgun (WGS) entry which is preliminary data.</text>
</comment>
<dbReference type="SUPFAM" id="SSF82171">
    <property type="entry name" value="DPP6 N-terminal domain-like"/>
    <property type="match status" value="1"/>
</dbReference>
<dbReference type="InterPro" id="IPR015943">
    <property type="entry name" value="WD40/YVTN_repeat-like_dom_sf"/>
</dbReference>
<dbReference type="OrthoDB" id="10633783at2759"/>
<reference evidence="2" key="1">
    <citation type="submission" date="2021-11" db="EMBL/GenBank/DDBJ databases">
        <authorList>
            <consortium name="Genoscope - CEA"/>
            <person name="William W."/>
        </authorList>
    </citation>
    <scope>NUCLEOTIDE SEQUENCE</scope>
</reference>
<organism evidence="2 3">
    <name type="scientific">Pelagomonas calceolata</name>
    <dbReference type="NCBI Taxonomy" id="35677"/>
    <lineage>
        <taxon>Eukaryota</taxon>
        <taxon>Sar</taxon>
        <taxon>Stramenopiles</taxon>
        <taxon>Ochrophyta</taxon>
        <taxon>Pelagophyceae</taxon>
        <taxon>Pelagomonadales</taxon>
        <taxon>Pelagomonadaceae</taxon>
        <taxon>Pelagomonas</taxon>
    </lineage>
</organism>
<dbReference type="Gene3D" id="2.130.10.10">
    <property type="entry name" value="YVTN repeat-like/Quinoprotein amine dehydrogenase"/>
    <property type="match status" value="2"/>
</dbReference>
<feature type="region of interest" description="Disordered" evidence="1">
    <location>
        <begin position="447"/>
        <end position="471"/>
    </location>
</feature>
<feature type="compositionally biased region" description="Low complexity" evidence="1">
    <location>
        <begin position="447"/>
        <end position="467"/>
    </location>
</feature>
<evidence type="ECO:0000313" key="3">
    <source>
        <dbReference type="Proteomes" id="UP000789595"/>
    </source>
</evidence>
<dbReference type="EMBL" id="CAKKNE010000001">
    <property type="protein sequence ID" value="CAH0366750.1"/>
    <property type="molecule type" value="Genomic_DNA"/>
</dbReference>